<dbReference type="Proteomes" id="UP001596415">
    <property type="component" value="Unassembled WGS sequence"/>
</dbReference>
<keyword evidence="1" id="KW-0489">Methyltransferase</keyword>
<proteinExistence type="predicted"/>
<dbReference type="InterPro" id="IPR029063">
    <property type="entry name" value="SAM-dependent_MTases_sf"/>
</dbReference>
<organism evidence="1 2">
    <name type="scientific">Jejudonia soesokkakensis</name>
    <dbReference type="NCBI Taxonomy" id="1323432"/>
    <lineage>
        <taxon>Bacteria</taxon>
        <taxon>Pseudomonadati</taxon>
        <taxon>Bacteroidota</taxon>
        <taxon>Flavobacteriia</taxon>
        <taxon>Flavobacteriales</taxon>
        <taxon>Flavobacteriaceae</taxon>
        <taxon>Jejudonia</taxon>
    </lineage>
</organism>
<keyword evidence="2" id="KW-1185">Reference proteome</keyword>
<dbReference type="RefSeq" id="WP_380218118.1">
    <property type="nucleotide sequence ID" value="NZ_JBHTBN010000005.1"/>
</dbReference>
<comment type="caution">
    <text evidence="1">The sequence shown here is derived from an EMBL/GenBank/DDBJ whole genome shotgun (WGS) entry which is preliminary data.</text>
</comment>
<dbReference type="EMBL" id="JBHTBN010000005">
    <property type="protein sequence ID" value="MFC7358221.1"/>
    <property type="molecule type" value="Genomic_DNA"/>
</dbReference>
<dbReference type="SUPFAM" id="SSF53335">
    <property type="entry name" value="S-adenosyl-L-methionine-dependent methyltransferases"/>
    <property type="match status" value="1"/>
</dbReference>
<dbReference type="GO" id="GO:0032259">
    <property type="term" value="P:methylation"/>
    <property type="evidence" value="ECO:0007669"/>
    <property type="project" value="UniProtKB-KW"/>
</dbReference>
<evidence type="ECO:0000313" key="2">
    <source>
        <dbReference type="Proteomes" id="UP001596415"/>
    </source>
</evidence>
<sequence>MHVCPLCKKDATRKKQRINGILFLTCTHCKTLYKHPQHYVDAATEKSRYLAHHNNVEDPNFQKFVSPMVEAIVQDFPPEADGLDFGAGTGPVITKLLNDKEYSNINLYDPFFHPKIKALKLKYDFIICCEVMEHFYDPHKEFNLLHSLLKPNGKLYCKTEIIPQNTDVKDWWYIRDTTHVVFYSEENLRWIKDNFVFKELEIKEQLILFSK</sequence>
<gene>
    <name evidence="1" type="ORF">ACFQO1_11005</name>
</gene>
<accession>A0ABW2MZT9</accession>
<protein>
    <submittedName>
        <fullName evidence="1">Class I SAM-dependent methyltransferase</fullName>
        <ecNumber evidence="1">2.1.1.-</ecNumber>
    </submittedName>
</protein>
<dbReference type="CDD" id="cd02440">
    <property type="entry name" value="AdoMet_MTases"/>
    <property type="match status" value="1"/>
</dbReference>
<name>A0ABW2MZT9_9FLAO</name>
<dbReference type="Pfam" id="PF13489">
    <property type="entry name" value="Methyltransf_23"/>
    <property type="match status" value="1"/>
</dbReference>
<keyword evidence="1" id="KW-0808">Transferase</keyword>
<dbReference type="GO" id="GO:0008168">
    <property type="term" value="F:methyltransferase activity"/>
    <property type="evidence" value="ECO:0007669"/>
    <property type="project" value="UniProtKB-KW"/>
</dbReference>
<reference evidence="2" key="1">
    <citation type="journal article" date="2019" name="Int. J. Syst. Evol. Microbiol.">
        <title>The Global Catalogue of Microorganisms (GCM) 10K type strain sequencing project: providing services to taxonomists for standard genome sequencing and annotation.</title>
        <authorList>
            <consortium name="The Broad Institute Genomics Platform"/>
            <consortium name="The Broad Institute Genome Sequencing Center for Infectious Disease"/>
            <person name="Wu L."/>
            <person name="Ma J."/>
        </authorList>
    </citation>
    <scope>NUCLEOTIDE SEQUENCE [LARGE SCALE GENOMIC DNA]</scope>
    <source>
        <strain evidence="2">CGMCC 1.16306</strain>
    </source>
</reference>
<dbReference type="EC" id="2.1.1.-" evidence="1"/>
<dbReference type="Gene3D" id="3.40.50.150">
    <property type="entry name" value="Vaccinia Virus protein VP39"/>
    <property type="match status" value="2"/>
</dbReference>
<evidence type="ECO:0000313" key="1">
    <source>
        <dbReference type="EMBL" id="MFC7358221.1"/>
    </source>
</evidence>